<name>W2ZG79_PHYNI</name>
<evidence type="ECO:0000313" key="2">
    <source>
        <dbReference type="Proteomes" id="UP000018948"/>
    </source>
</evidence>
<evidence type="ECO:0000313" key="1">
    <source>
        <dbReference type="EMBL" id="ETP46357.1"/>
    </source>
</evidence>
<reference evidence="1 2" key="1">
    <citation type="submission" date="2013-11" db="EMBL/GenBank/DDBJ databases">
        <title>The Genome Sequence of Phytophthora parasitica P10297.</title>
        <authorList>
            <consortium name="The Broad Institute Genomics Platform"/>
            <person name="Russ C."/>
            <person name="Tyler B."/>
            <person name="Panabieres F."/>
            <person name="Shan W."/>
            <person name="Tripathy S."/>
            <person name="Grunwald N."/>
            <person name="Machado M."/>
            <person name="Johnson C.S."/>
            <person name="Walker B."/>
            <person name="Young S.K."/>
            <person name="Zeng Q."/>
            <person name="Gargeya S."/>
            <person name="Fitzgerald M."/>
            <person name="Haas B."/>
            <person name="Abouelleil A."/>
            <person name="Allen A.W."/>
            <person name="Alvarado L."/>
            <person name="Arachchi H.M."/>
            <person name="Berlin A.M."/>
            <person name="Chapman S.B."/>
            <person name="Gainer-Dewar J."/>
            <person name="Goldberg J."/>
            <person name="Griggs A."/>
            <person name="Gujja S."/>
            <person name="Hansen M."/>
            <person name="Howarth C."/>
            <person name="Imamovic A."/>
            <person name="Ireland A."/>
            <person name="Larimer J."/>
            <person name="McCowan C."/>
            <person name="Murphy C."/>
            <person name="Pearson M."/>
            <person name="Poon T.W."/>
            <person name="Priest M."/>
            <person name="Roberts A."/>
            <person name="Saif S."/>
            <person name="Shea T."/>
            <person name="Sisk P."/>
            <person name="Sykes S."/>
            <person name="Wortman J."/>
            <person name="Nusbaum C."/>
            <person name="Birren B."/>
        </authorList>
    </citation>
    <scope>NUCLEOTIDE SEQUENCE [LARGE SCALE GENOMIC DNA]</scope>
    <source>
        <strain evidence="1 2">P10297</strain>
    </source>
</reference>
<dbReference type="Proteomes" id="UP000018948">
    <property type="component" value="Unassembled WGS sequence"/>
</dbReference>
<organism evidence="1 2">
    <name type="scientific">Phytophthora nicotianae P10297</name>
    <dbReference type="NCBI Taxonomy" id="1317064"/>
    <lineage>
        <taxon>Eukaryota</taxon>
        <taxon>Sar</taxon>
        <taxon>Stramenopiles</taxon>
        <taxon>Oomycota</taxon>
        <taxon>Peronosporomycetes</taxon>
        <taxon>Peronosporales</taxon>
        <taxon>Peronosporaceae</taxon>
        <taxon>Phytophthora</taxon>
    </lineage>
</organism>
<proteinExistence type="predicted"/>
<evidence type="ECO:0008006" key="3">
    <source>
        <dbReference type="Google" id="ProtNLM"/>
    </source>
</evidence>
<sequence>MNDVIVLDEFEHSVDITGVSVPSIGEHQGRFFKTFNVRASNDHSDAITSELEMVWPHVEVLTCYEQCLKQTRLKKRKGFAKDIVKSHIWLLHKSRSLKQLKALSKRVIKAWESHGEEESIKTAEVQFLSMQQVIVEDSRIEDMTSLALRAKWSCDEIQAVRNALGFTCKSYLYTGWACAHVIVSLDLLGKIKIGLTMAAIPMRGLPGRPRALAGPLQRESDMYDVDRLIVLFKTNPVNH</sequence>
<dbReference type="AlphaFoldDB" id="W2ZG79"/>
<accession>W2ZG79</accession>
<comment type="caution">
    <text evidence="1">The sequence shown here is derived from an EMBL/GenBank/DDBJ whole genome shotgun (WGS) entry which is preliminary data.</text>
</comment>
<gene>
    <name evidence="1" type="ORF">F442_07383</name>
</gene>
<dbReference type="EMBL" id="ANIY01001535">
    <property type="protein sequence ID" value="ETP46357.1"/>
    <property type="molecule type" value="Genomic_DNA"/>
</dbReference>
<protein>
    <recommendedName>
        <fullName evidence="3">SWIM-type domain-containing protein</fullName>
    </recommendedName>
</protein>